<keyword evidence="3" id="KW-1185">Reference proteome</keyword>
<reference evidence="2 3" key="2">
    <citation type="journal article" date="2021" name="Genomics">
        <title>High-quality reference genome for Clonorchis sinensis.</title>
        <authorList>
            <person name="Young N.D."/>
            <person name="Stroehlein A.J."/>
            <person name="Kinkar L."/>
            <person name="Wang T."/>
            <person name="Sohn W.M."/>
            <person name="Chang B.C.H."/>
            <person name="Kaur P."/>
            <person name="Weisz D."/>
            <person name="Dudchenko O."/>
            <person name="Aiden E.L."/>
            <person name="Korhonen P.K."/>
            <person name="Gasser R.B."/>
        </authorList>
    </citation>
    <scope>NUCLEOTIDE SEQUENCE [LARGE SCALE GENOMIC DNA]</scope>
    <source>
        <strain evidence="2">Cs-k2</strain>
    </source>
</reference>
<gene>
    <name evidence="2" type="ORF">CSKR_109511</name>
</gene>
<feature type="region of interest" description="Disordered" evidence="1">
    <location>
        <begin position="1"/>
        <end position="32"/>
    </location>
</feature>
<proteinExistence type="predicted"/>
<feature type="compositionally biased region" description="Basic and acidic residues" evidence="1">
    <location>
        <begin position="13"/>
        <end position="29"/>
    </location>
</feature>
<dbReference type="AlphaFoldDB" id="A0A8T1MVX9"/>
<dbReference type="EMBL" id="NIRI02000010">
    <property type="protein sequence ID" value="KAG5453554.1"/>
    <property type="molecule type" value="Genomic_DNA"/>
</dbReference>
<evidence type="ECO:0000313" key="3">
    <source>
        <dbReference type="Proteomes" id="UP000286415"/>
    </source>
</evidence>
<dbReference type="Proteomes" id="UP000286415">
    <property type="component" value="Unassembled WGS sequence"/>
</dbReference>
<name>A0A8T1MVX9_CLOSI</name>
<feature type="compositionally biased region" description="Polar residues" evidence="1">
    <location>
        <begin position="1"/>
        <end position="12"/>
    </location>
</feature>
<sequence>MTNNTGGSSTQAKSHDYRVKHYKRSKTEPEYTPSDFATVNDNAISDTLCARFFYKYQVKACQKKDKEQPTPECIKGLLEECSKERQKVYNLTQEVKSCKPISLAIRPLLTVWIPVVSVLLPAIR</sequence>
<evidence type="ECO:0000256" key="1">
    <source>
        <dbReference type="SAM" id="MobiDB-lite"/>
    </source>
</evidence>
<protein>
    <submittedName>
        <fullName evidence="2">Uncharacterized protein</fullName>
    </submittedName>
</protein>
<accession>A0A8T1MVX9</accession>
<comment type="caution">
    <text evidence="2">The sequence shown here is derived from an EMBL/GenBank/DDBJ whole genome shotgun (WGS) entry which is preliminary data.</text>
</comment>
<reference evidence="2 3" key="1">
    <citation type="journal article" date="2018" name="Biotechnol. Adv.">
        <title>Improved genomic resources and new bioinformatic workflow for the carcinogenic parasite Clonorchis sinensis: Biotechnological implications.</title>
        <authorList>
            <person name="Wang D."/>
            <person name="Korhonen P.K."/>
            <person name="Gasser R.B."/>
            <person name="Young N.D."/>
        </authorList>
    </citation>
    <scope>NUCLEOTIDE SEQUENCE [LARGE SCALE GENOMIC DNA]</scope>
    <source>
        <strain evidence="2">Cs-k2</strain>
    </source>
</reference>
<organism evidence="2 3">
    <name type="scientific">Clonorchis sinensis</name>
    <name type="common">Chinese liver fluke</name>
    <dbReference type="NCBI Taxonomy" id="79923"/>
    <lineage>
        <taxon>Eukaryota</taxon>
        <taxon>Metazoa</taxon>
        <taxon>Spiralia</taxon>
        <taxon>Lophotrochozoa</taxon>
        <taxon>Platyhelminthes</taxon>
        <taxon>Trematoda</taxon>
        <taxon>Digenea</taxon>
        <taxon>Opisthorchiida</taxon>
        <taxon>Opisthorchiata</taxon>
        <taxon>Opisthorchiidae</taxon>
        <taxon>Clonorchis</taxon>
    </lineage>
</organism>
<evidence type="ECO:0000313" key="2">
    <source>
        <dbReference type="EMBL" id="KAG5453554.1"/>
    </source>
</evidence>